<gene>
    <name evidence="1" type="ORF">Poly30_44570</name>
</gene>
<dbReference type="PANTHER" id="PTHR42637:SF1">
    <property type="entry name" value="TRNA 2-(METHYLSULFANYL)-N(6)-ISOPENTENYLADENOSINE(37) HYDROXYLASE"/>
    <property type="match status" value="1"/>
</dbReference>
<dbReference type="InterPro" id="IPR009078">
    <property type="entry name" value="Ferritin-like_SF"/>
</dbReference>
<dbReference type="Pfam" id="PF06175">
    <property type="entry name" value="MiaE"/>
    <property type="match status" value="1"/>
</dbReference>
<dbReference type="GO" id="GO:0006400">
    <property type="term" value="P:tRNA modification"/>
    <property type="evidence" value="ECO:0007669"/>
    <property type="project" value="InterPro"/>
</dbReference>
<dbReference type="SUPFAM" id="SSF47240">
    <property type="entry name" value="Ferritin-like"/>
    <property type="match status" value="1"/>
</dbReference>
<dbReference type="InterPro" id="IPR012347">
    <property type="entry name" value="Ferritin-like"/>
</dbReference>
<dbReference type="GO" id="GO:0045301">
    <property type="term" value="F:tRNA 2-(methylsulfanyl)-N(6)-isopentenyladenosine(37) hydroxylase activity"/>
    <property type="evidence" value="ECO:0007669"/>
    <property type="project" value="InterPro"/>
</dbReference>
<dbReference type="AlphaFoldDB" id="A0A518EXU0"/>
<evidence type="ECO:0000313" key="2">
    <source>
        <dbReference type="Proteomes" id="UP000320390"/>
    </source>
</evidence>
<keyword evidence="2" id="KW-1185">Reference proteome</keyword>
<evidence type="ECO:0000313" key="1">
    <source>
        <dbReference type="EMBL" id="QDV08902.1"/>
    </source>
</evidence>
<dbReference type="OrthoDB" id="9802518at2"/>
<dbReference type="InterPro" id="IPR010386">
    <property type="entry name" value="tRNA-Hydrxlase_MiaE"/>
</dbReference>
<dbReference type="RefSeq" id="WP_145202351.1">
    <property type="nucleotide sequence ID" value="NZ_CP036434.1"/>
</dbReference>
<organism evidence="1 2">
    <name type="scientific">Saltatorellus ferox</name>
    <dbReference type="NCBI Taxonomy" id="2528018"/>
    <lineage>
        <taxon>Bacteria</taxon>
        <taxon>Pseudomonadati</taxon>
        <taxon>Planctomycetota</taxon>
        <taxon>Planctomycetia</taxon>
        <taxon>Planctomycetia incertae sedis</taxon>
        <taxon>Saltatorellus</taxon>
    </lineage>
</organism>
<name>A0A518EXU0_9BACT</name>
<dbReference type="Gene3D" id="1.20.1260.10">
    <property type="match status" value="1"/>
</dbReference>
<dbReference type="PIRSF" id="PIRSF020736">
    <property type="entry name" value="MiaE"/>
    <property type="match status" value="1"/>
</dbReference>
<accession>A0A518EXU0</accession>
<dbReference type="PANTHER" id="PTHR42637">
    <property type="entry name" value="TRNA-(MS[2]IO[6]A)-HYDROXYLASE"/>
    <property type="match status" value="1"/>
</dbReference>
<dbReference type="EMBL" id="CP036434">
    <property type="protein sequence ID" value="QDV08902.1"/>
    <property type="molecule type" value="Genomic_DNA"/>
</dbReference>
<sequence>MAFPLDTVTSAEWVAEVERDVVALLADHAHCELKAAASAHSLIAKNPEHHDLCRALTEVVIEEMEHFRIVLAELESRGGTLGEQSENTYAARLHKGSAGTRKSLVLDRLVIAHLIEARSLERFHLLSHHAKDVRLRELFAELLPSEAAHQGMYAKFARQLFGREDAEQRIAELRALEGEVMRSLPPGPTVHSGDPLRTVAVAGSPAAP</sequence>
<protein>
    <submittedName>
        <fullName evidence="1">tRNA-(MS[2]IO[6]A)-hydroxylase (MiaE)</fullName>
    </submittedName>
</protein>
<proteinExistence type="predicted"/>
<dbReference type="Proteomes" id="UP000320390">
    <property type="component" value="Chromosome"/>
</dbReference>
<reference evidence="1 2" key="1">
    <citation type="submission" date="2019-02" db="EMBL/GenBank/DDBJ databases">
        <title>Deep-cultivation of Planctomycetes and their phenomic and genomic characterization uncovers novel biology.</title>
        <authorList>
            <person name="Wiegand S."/>
            <person name="Jogler M."/>
            <person name="Boedeker C."/>
            <person name="Pinto D."/>
            <person name="Vollmers J."/>
            <person name="Rivas-Marin E."/>
            <person name="Kohn T."/>
            <person name="Peeters S.H."/>
            <person name="Heuer A."/>
            <person name="Rast P."/>
            <person name="Oberbeckmann S."/>
            <person name="Bunk B."/>
            <person name="Jeske O."/>
            <person name="Meyerdierks A."/>
            <person name="Storesund J.E."/>
            <person name="Kallscheuer N."/>
            <person name="Luecker S."/>
            <person name="Lage O.M."/>
            <person name="Pohl T."/>
            <person name="Merkel B.J."/>
            <person name="Hornburger P."/>
            <person name="Mueller R.-W."/>
            <person name="Bruemmer F."/>
            <person name="Labrenz M."/>
            <person name="Spormann A.M."/>
            <person name="Op den Camp H."/>
            <person name="Overmann J."/>
            <person name="Amann R."/>
            <person name="Jetten M.S.M."/>
            <person name="Mascher T."/>
            <person name="Medema M.H."/>
            <person name="Devos D.P."/>
            <person name="Kaster A.-K."/>
            <person name="Ovreas L."/>
            <person name="Rohde M."/>
            <person name="Galperin M.Y."/>
            <person name="Jogler C."/>
        </authorList>
    </citation>
    <scope>NUCLEOTIDE SEQUENCE [LARGE SCALE GENOMIC DNA]</scope>
    <source>
        <strain evidence="1 2">Poly30</strain>
    </source>
</reference>